<dbReference type="InterPro" id="IPR016047">
    <property type="entry name" value="M23ase_b-sheet_dom"/>
</dbReference>
<dbReference type="AlphaFoldDB" id="A0A927JCX7"/>
<feature type="domain" description="M23ase beta-sheet core" evidence="1">
    <location>
        <begin position="133"/>
        <end position="228"/>
    </location>
</feature>
<sequence length="243" mass="25273">MLRTTLNKHAQKRAPKGRMALAVVTIGASVVGGQAVLLSDTTASANDITFAASSATSDNIDLVAAEASAPAGTVQVLNVNRALDPSAFAQQLATAQRFSDERAAREAELRRPLFHLPAIGVLSSTFGQRWGTLHGGIDIAGPIGTPIVAVAGGEVIDSGPAAGFGLWVRVRHDDGTVTVYGHNDTNTVSVGQRVEAGQQIATMGNRGFSTGPHVHFEVWINGDQKIDPIGWLSSKGVNVFGSS</sequence>
<dbReference type="CDD" id="cd12797">
    <property type="entry name" value="M23_peptidase"/>
    <property type="match status" value="1"/>
</dbReference>
<gene>
    <name evidence="2" type="ORF">HT102_06250</name>
</gene>
<organism evidence="2 3">
    <name type="scientific">Lolliginicoccus lacisalsi</name>
    <dbReference type="NCBI Taxonomy" id="2742202"/>
    <lineage>
        <taxon>Bacteria</taxon>
        <taxon>Bacillati</taxon>
        <taxon>Actinomycetota</taxon>
        <taxon>Actinomycetes</taxon>
        <taxon>Mycobacteriales</taxon>
        <taxon>Hoyosellaceae</taxon>
        <taxon>Lolliginicoccus</taxon>
    </lineage>
</organism>
<name>A0A927JCX7_9ACTN</name>
<dbReference type="EMBL" id="JACYWE010000003">
    <property type="protein sequence ID" value="MBD8506082.1"/>
    <property type="molecule type" value="Genomic_DNA"/>
</dbReference>
<dbReference type="Proteomes" id="UP000642993">
    <property type="component" value="Unassembled WGS sequence"/>
</dbReference>
<dbReference type="PANTHER" id="PTHR21666:SF270">
    <property type="entry name" value="MUREIN HYDROLASE ACTIVATOR ENVC"/>
    <property type="match status" value="1"/>
</dbReference>
<protein>
    <submittedName>
        <fullName evidence="2">M23 family metallopeptidase</fullName>
    </submittedName>
</protein>
<dbReference type="GO" id="GO:0004222">
    <property type="term" value="F:metalloendopeptidase activity"/>
    <property type="evidence" value="ECO:0007669"/>
    <property type="project" value="TreeGrafter"/>
</dbReference>
<dbReference type="RefSeq" id="WP_192038557.1">
    <property type="nucleotide sequence ID" value="NZ_JACYWE010000003.1"/>
</dbReference>
<evidence type="ECO:0000313" key="3">
    <source>
        <dbReference type="Proteomes" id="UP000642993"/>
    </source>
</evidence>
<evidence type="ECO:0000259" key="1">
    <source>
        <dbReference type="Pfam" id="PF01551"/>
    </source>
</evidence>
<dbReference type="SUPFAM" id="SSF51261">
    <property type="entry name" value="Duplicated hybrid motif"/>
    <property type="match status" value="1"/>
</dbReference>
<accession>A0A927JCX7</accession>
<keyword evidence="3" id="KW-1185">Reference proteome</keyword>
<dbReference type="Pfam" id="PF01551">
    <property type="entry name" value="Peptidase_M23"/>
    <property type="match status" value="1"/>
</dbReference>
<dbReference type="InterPro" id="IPR011055">
    <property type="entry name" value="Dup_hybrid_motif"/>
</dbReference>
<comment type="caution">
    <text evidence="2">The sequence shown here is derived from an EMBL/GenBank/DDBJ whole genome shotgun (WGS) entry which is preliminary data.</text>
</comment>
<evidence type="ECO:0000313" key="2">
    <source>
        <dbReference type="EMBL" id="MBD8506082.1"/>
    </source>
</evidence>
<reference evidence="2" key="1">
    <citation type="submission" date="2020-09" db="EMBL/GenBank/DDBJ databases">
        <title>Hoyosella lacisalsi sp. nov., a halotolerant actinobacterium isolated from soil of Lake Gudzhirganskoe.</title>
        <authorList>
            <person name="Yang Q."/>
            <person name="Guo P.Y."/>
            <person name="Liu S.W."/>
            <person name="Li F.N."/>
            <person name="Sun C.H."/>
        </authorList>
    </citation>
    <scope>NUCLEOTIDE SEQUENCE</scope>
    <source>
        <strain evidence="2">G463</strain>
    </source>
</reference>
<dbReference type="Gene3D" id="2.70.70.10">
    <property type="entry name" value="Glucose Permease (Domain IIA)"/>
    <property type="match status" value="1"/>
</dbReference>
<dbReference type="PANTHER" id="PTHR21666">
    <property type="entry name" value="PEPTIDASE-RELATED"/>
    <property type="match status" value="1"/>
</dbReference>
<dbReference type="InterPro" id="IPR050570">
    <property type="entry name" value="Cell_wall_metabolism_enzyme"/>
</dbReference>
<proteinExistence type="predicted"/>